<sequence length="303" mass="33326">MSKVYFTKDTGKAAELFEASGIQKIISANDLVALKIHFGEPGNTAYLKPNRVISVFEKIKALGARPFFTDCNTLYPGPRSNSIEHRKVAADHGYTDVFIPEEDDFETVPVNLKHFKSVFIGNNARKSDAIIALTHFKGHSVTGFGGAIKNLGMGFGNRKGKLKMHQECKGCPKAPTCRKNITLEACWVGSPALVQEKIAEYAYGAVKDKKCAYINFITDVSPDCDCYDHNDPPIVPDIGILASFDPVAIDQACVDLVNQTEGRIKSRNKFRALYPNVDWAVQLKYAEGIGLGTRKYELIDSGA</sequence>
<dbReference type="Proteomes" id="UP000179242">
    <property type="component" value="Unassembled WGS sequence"/>
</dbReference>
<dbReference type="AlphaFoldDB" id="A0A1F4U7E8"/>
<evidence type="ECO:0000259" key="1">
    <source>
        <dbReference type="Pfam" id="PF04015"/>
    </source>
</evidence>
<protein>
    <recommendedName>
        <fullName evidence="1">DUF362 domain-containing protein</fullName>
    </recommendedName>
</protein>
<evidence type="ECO:0000313" key="3">
    <source>
        <dbReference type="Proteomes" id="UP000179242"/>
    </source>
</evidence>
<dbReference type="EMBL" id="MEUJ01000002">
    <property type="protein sequence ID" value="OGC40750.1"/>
    <property type="molecule type" value="Genomic_DNA"/>
</dbReference>
<gene>
    <name evidence="2" type="ORF">A2438_00420</name>
</gene>
<reference evidence="2 3" key="1">
    <citation type="journal article" date="2016" name="Nat. Commun.">
        <title>Thousands of microbial genomes shed light on interconnected biogeochemical processes in an aquifer system.</title>
        <authorList>
            <person name="Anantharaman K."/>
            <person name="Brown C.T."/>
            <person name="Hug L.A."/>
            <person name="Sharon I."/>
            <person name="Castelle C.J."/>
            <person name="Probst A.J."/>
            <person name="Thomas B.C."/>
            <person name="Singh A."/>
            <person name="Wilkins M.J."/>
            <person name="Karaoz U."/>
            <person name="Brodie E.L."/>
            <person name="Williams K.H."/>
            <person name="Hubbard S.S."/>
            <person name="Banfield J.F."/>
        </authorList>
    </citation>
    <scope>NUCLEOTIDE SEQUENCE [LARGE SCALE GENOMIC DNA]</scope>
</reference>
<feature type="domain" description="DUF362" evidence="1">
    <location>
        <begin position="32"/>
        <end position="255"/>
    </location>
</feature>
<organism evidence="2 3">
    <name type="scientific">candidate division WOR-1 bacterium RIFOXYC2_FULL_46_14</name>
    <dbReference type="NCBI Taxonomy" id="1802587"/>
    <lineage>
        <taxon>Bacteria</taxon>
        <taxon>Bacillati</taxon>
        <taxon>Saganbacteria</taxon>
    </lineage>
</organism>
<evidence type="ECO:0000313" key="2">
    <source>
        <dbReference type="EMBL" id="OGC40750.1"/>
    </source>
</evidence>
<name>A0A1F4U7E8_UNCSA</name>
<accession>A0A1F4U7E8</accession>
<dbReference type="Pfam" id="PF04015">
    <property type="entry name" value="DUF362"/>
    <property type="match status" value="1"/>
</dbReference>
<comment type="caution">
    <text evidence="2">The sequence shown here is derived from an EMBL/GenBank/DDBJ whole genome shotgun (WGS) entry which is preliminary data.</text>
</comment>
<proteinExistence type="predicted"/>
<dbReference type="InterPro" id="IPR007160">
    <property type="entry name" value="DUF362"/>
</dbReference>